<comment type="similarity">
    <text evidence="1">Belongs to the LIMR family.</text>
</comment>
<feature type="transmembrane region" description="Helical" evidence="2">
    <location>
        <begin position="410"/>
        <end position="430"/>
    </location>
</feature>
<dbReference type="GO" id="GO:0007165">
    <property type="term" value="P:signal transduction"/>
    <property type="evidence" value="ECO:0007669"/>
    <property type="project" value="TreeGrafter"/>
</dbReference>
<name>A0AAJ7L2P8_9ACAR</name>
<keyword evidence="2" id="KW-1133">Transmembrane helix</keyword>
<organism evidence="3 4">
    <name type="scientific">Galendromus occidentalis</name>
    <name type="common">western predatory mite</name>
    <dbReference type="NCBI Taxonomy" id="34638"/>
    <lineage>
        <taxon>Eukaryota</taxon>
        <taxon>Metazoa</taxon>
        <taxon>Ecdysozoa</taxon>
        <taxon>Arthropoda</taxon>
        <taxon>Chelicerata</taxon>
        <taxon>Arachnida</taxon>
        <taxon>Acari</taxon>
        <taxon>Parasitiformes</taxon>
        <taxon>Mesostigmata</taxon>
        <taxon>Gamasina</taxon>
        <taxon>Phytoseioidea</taxon>
        <taxon>Phytoseiidae</taxon>
        <taxon>Typhlodrominae</taxon>
        <taxon>Galendromus</taxon>
    </lineage>
</organism>
<feature type="transmembrane region" description="Helical" evidence="2">
    <location>
        <begin position="370"/>
        <end position="390"/>
    </location>
</feature>
<dbReference type="Proteomes" id="UP000694867">
    <property type="component" value="Unplaced"/>
</dbReference>
<dbReference type="GO" id="GO:0005886">
    <property type="term" value="C:plasma membrane"/>
    <property type="evidence" value="ECO:0007669"/>
    <property type="project" value="TreeGrafter"/>
</dbReference>
<reference evidence="4" key="1">
    <citation type="submission" date="2025-08" db="UniProtKB">
        <authorList>
            <consortium name="RefSeq"/>
        </authorList>
    </citation>
    <scope>IDENTIFICATION</scope>
</reference>
<protein>
    <submittedName>
        <fullName evidence="4">Protein Lilipod</fullName>
    </submittedName>
</protein>
<accession>A0AAJ7L2P8</accession>
<feature type="transmembrane region" description="Helical" evidence="2">
    <location>
        <begin position="337"/>
        <end position="358"/>
    </location>
</feature>
<keyword evidence="2" id="KW-0472">Membrane</keyword>
<feature type="transmembrane region" description="Helical" evidence="2">
    <location>
        <begin position="151"/>
        <end position="172"/>
    </location>
</feature>
<sequence length="476" mass="53632">MEDPEEQEKQFHNAVREYTLGLLFFLLLYMISYYIIDFFRKKKESYYENDAQDALVYKISLYMCSFSLATSTGAALLLPLSIISNEVKLLCPTSFYWEWLNSSLVQGLWNAIFLCSNTSLFGLLPFAYLFTESEGLPGSKRGVLSRVYESVLVLTLTITILIGMVSVISMVIDSTYSMDFFGCLLLLICTPLGFARLFTVMSEWIMKPAFLRDVDEEYQEALLEEQHLKWKLDGLAKNAALALMASNGLDVLAERHRIAAQRLSELENQRRKSILRTIIYPVAMALLLVLTVYSFLLVLRNIFELLFGMKTLPIVIQDTVPALGINSLSSLGTVGCALEIILILYLWGASLVGFYSNLTSLTPRRSSCPLMNVIINCAVFSILSSALPLLSRVIGLTDFDLLGNFGKVRWLGNFTIVLGYNLVFAGFTLGCLMTKFTAATRRELMNRMKTLFAPLTRFQLSMISGYLLAHCPKMTR</sequence>
<dbReference type="InterPro" id="IPR006876">
    <property type="entry name" value="LMBR1-like_membr_prot"/>
</dbReference>
<dbReference type="PRINTS" id="PR01692">
    <property type="entry name" value="LIPOCALINIMR"/>
</dbReference>
<evidence type="ECO:0000313" key="4">
    <source>
        <dbReference type="RefSeq" id="XP_018493932.1"/>
    </source>
</evidence>
<dbReference type="Pfam" id="PF04791">
    <property type="entry name" value="LMBR1"/>
    <property type="match status" value="1"/>
</dbReference>
<dbReference type="InterPro" id="IPR008075">
    <property type="entry name" value="LIMR"/>
</dbReference>
<feature type="transmembrane region" description="Helical" evidence="2">
    <location>
        <begin position="59"/>
        <end position="84"/>
    </location>
</feature>
<proteinExistence type="inferred from homology"/>
<dbReference type="PANTHER" id="PTHR12625:SF0">
    <property type="entry name" value="PROTEIN LILIPOD"/>
    <property type="match status" value="1"/>
</dbReference>
<feature type="transmembrane region" description="Helical" evidence="2">
    <location>
        <begin position="104"/>
        <end position="130"/>
    </location>
</feature>
<gene>
    <name evidence="4" type="primary">LOC100905665</name>
</gene>
<feature type="transmembrane region" description="Helical" evidence="2">
    <location>
        <begin position="20"/>
        <end position="39"/>
    </location>
</feature>
<dbReference type="CTD" id="42956"/>
<keyword evidence="3" id="KW-1185">Reference proteome</keyword>
<keyword evidence="2" id="KW-0812">Transmembrane</keyword>
<dbReference type="GeneID" id="100905665"/>
<feature type="transmembrane region" description="Helical" evidence="2">
    <location>
        <begin position="178"/>
        <end position="198"/>
    </location>
</feature>
<evidence type="ECO:0000256" key="2">
    <source>
        <dbReference type="SAM" id="Phobius"/>
    </source>
</evidence>
<feature type="transmembrane region" description="Helical" evidence="2">
    <location>
        <begin position="278"/>
        <end position="299"/>
    </location>
</feature>
<dbReference type="AlphaFoldDB" id="A0AAJ7L2P8"/>
<dbReference type="KEGG" id="goe:100905665"/>
<dbReference type="PANTHER" id="PTHR12625">
    <property type="entry name" value="LIPOCALIN-1 INTERACTING MEMBRANE RECEPTOR LIMR"/>
    <property type="match status" value="1"/>
</dbReference>
<dbReference type="GO" id="GO:0004888">
    <property type="term" value="F:transmembrane signaling receptor activity"/>
    <property type="evidence" value="ECO:0007669"/>
    <property type="project" value="TreeGrafter"/>
</dbReference>
<evidence type="ECO:0000313" key="3">
    <source>
        <dbReference type="Proteomes" id="UP000694867"/>
    </source>
</evidence>
<evidence type="ECO:0000256" key="1">
    <source>
        <dbReference type="ARBA" id="ARBA00010487"/>
    </source>
</evidence>
<dbReference type="RefSeq" id="XP_018493932.1">
    <property type="nucleotide sequence ID" value="XM_018638416.1"/>
</dbReference>